<dbReference type="AlphaFoldDB" id="J4H531"/>
<evidence type="ECO:0000256" key="6">
    <source>
        <dbReference type="ARBA" id="ARBA00022912"/>
    </source>
</evidence>
<dbReference type="HOGENOM" id="CLU_011408_0_0_1"/>
<evidence type="ECO:0000256" key="2">
    <source>
        <dbReference type="ARBA" id="ARBA00013064"/>
    </source>
</evidence>
<proteinExistence type="inferred from homology"/>
<dbReference type="GO" id="GO:0004792">
    <property type="term" value="F:thiosulfate-cyanide sulfurtransferase activity"/>
    <property type="evidence" value="ECO:0007669"/>
    <property type="project" value="InterPro"/>
</dbReference>
<keyword evidence="4" id="KW-0498">Mitosis</keyword>
<protein>
    <recommendedName>
        <fullName evidence="9">M-phase inducer phosphatase</fullName>
        <ecNumber evidence="2">3.1.3.48</ecNumber>
    </recommendedName>
</protein>
<feature type="region of interest" description="Disordered" evidence="10">
    <location>
        <begin position="199"/>
        <end position="219"/>
    </location>
</feature>
<dbReference type="SUPFAM" id="SSF52821">
    <property type="entry name" value="Rhodanese/Cell cycle control phosphatase"/>
    <property type="match status" value="1"/>
</dbReference>
<dbReference type="GO" id="GO:0110032">
    <property type="term" value="P:positive regulation of G2/MI transition of meiotic cell cycle"/>
    <property type="evidence" value="ECO:0007669"/>
    <property type="project" value="TreeGrafter"/>
</dbReference>
<keyword evidence="13" id="KW-1185">Reference proteome</keyword>
<dbReference type="PRINTS" id="PR00716">
    <property type="entry name" value="MPIPHPHTASE"/>
</dbReference>
<feature type="region of interest" description="Disordered" evidence="10">
    <location>
        <begin position="449"/>
        <end position="469"/>
    </location>
</feature>
<dbReference type="RefSeq" id="XP_012185312.1">
    <property type="nucleotide sequence ID" value="XM_012329922.1"/>
</dbReference>
<dbReference type="OrthoDB" id="26523at2759"/>
<comment type="similarity">
    <text evidence="1">Belongs to the MPI phosphatase family.</text>
</comment>
<evidence type="ECO:0000256" key="5">
    <source>
        <dbReference type="ARBA" id="ARBA00022801"/>
    </source>
</evidence>
<dbReference type="SMART" id="SM00450">
    <property type="entry name" value="RHOD"/>
    <property type="match status" value="1"/>
</dbReference>
<feature type="region of interest" description="Disordered" evidence="10">
    <location>
        <begin position="388"/>
        <end position="414"/>
    </location>
</feature>
<organism evidence="12 13">
    <name type="scientific">Fibroporia radiculosa</name>
    <dbReference type="NCBI Taxonomy" id="599839"/>
    <lineage>
        <taxon>Eukaryota</taxon>
        <taxon>Fungi</taxon>
        <taxon>Dikarya</taxon>
        <taxon>Basidiomycota</taxon>
        <taxon>Agaricomycotina</taxon>
        <taxon>Agaricomycetes</taxon>
        <taxon>Polyporales</taxon>
        <taxon>Fibroporiaceae</taxon>
        <taxon>Fibroporia</taxon>
    </lineage>
</organism>
<gene>
    <name evidence="12" type="ORF">FIBRA_08274</name>
</gene>
<keyword evidence="7" id="KW-0131">Cell cycle</keyword>
<keyword evidence="3" id="KW-0132">Cell division</keyword>
<evidence type="ECO:0000313" key="13">
    <source>
        <dbReference type="Proteomes" id="UP000006352"/>
    </source>
</evidence>
<dbReference type="GO" id="GO:0005737">
    <property type="term" value="C:cytoplasm"/>
    <property type="evidence" value="ECO:0007669"/>
    <property type="project" value="TreeGrafter"/>
</dbReference>
<dbReference type="PANTHER" id="PTHR10828:SF17">
    <property type="entry name" value="PROTEIN-TYROSINE-PHOSPHATASE"/>
    <property type="match status" value="1"/>
</dbReference>
<evidence type="ECO:0000256" key="8">
    <source>
        <dbReference type="ARBA" id="ARBA00051722"/>
    </source>
</evidence>
<dbReference type="GeneID" id="24100940"/>
<feature type="region of interest" description="Disordered" evidence="10">
    <location>
        <begin position="772"/>
        <end position="813"/>
    </location>
</feature>
<feature type="compositionally biased region" description="Polar residues" evidence="10">
    <location>
        <begin position="449"/>
        <end position="468"/>
    </location>
</feature>
<keyword evidence="6" id="KW-0904">Protein phosphatase</keyword>
<accession>J4H531</accession>
<comment type="catalytic activity">
    <reaction evidence="8">
        <text>O-phospho-L-tyrosyl-[protein] + H2O = L-tyrosyl-[protein] + phosphate</text>
        <dbReference type="Rhea" id="RHEA:10684"/>
        <dbReference type="Rhea" id="RHEA-COMP:10136"/>
        <dbReference type="Rhea" id="RHEA-COMP:20101"/>
        <dbReference type="ChEBI" id="CHEBI:15377"/>
        <dbReference type="ChEBI" id="CHEBI:43474"/>
        <dbReference type="ChEBI" id="CHEBI:46858"/>
        <dbReference type="ChEBI" id="CHEBI:61978"/>
        <dbReference type="EC" id="3.1.3.48"/>
    </reaction>
</comment>
<reference evidence="12 13" key="1">
    <citation type="journal article" date="2012" name="Appl. Environ. Microbiol.">
        <title>Short-read sequencing for genomic analysis of the brown rot fungus Fibroporia radiculosa.</title>
        <authorList>
            <person name="Tang J.D."/>
            <person name="Perkins A.D."/>
            <person name="Sonstegard T.S."/>
            <person name="Schroeder S.G."/>
            <person name="Burgess S.C."/>
            <person name="Diehl S.V."/>
        </authorList>
    </citation>
    <scope>NUCLEOTIDE SEQUENCE [LARGE SCALE GENOMIC DNA]</scope>
    <source>
        <strain evidence="12 13">TFFH 294</strain>
    </source>
</reference>
<feature type="compositionally biased region" description="Polar residues" evidence="10">
    <location>
        <begin position="398"/>
        <end position="409"/>
    </location>
</feature>
<feature type="compositionally biased region" description="Basic and acidic residues" evidence="10">
    <location>
        <begin position="13"/>
        <end position="26"/>
    </location>
</feature>
<dbReference type="Proteomes" id="UP000006352">
    <property type="component" value="Unassembled WGS sequence"/>
</dbReference>
<dbReference type="InterPro" id="IPR001307">
    <property type="entry name" value="Thiosulphate_STrfase_CS"/>
</dbReference>
<sequence>MRTQTTILKKARRAEQPRPYPQEKKRIGSKHNVENMSYFPTVFGLATNKPTLAVPPAPSRKLSQRMATVRNELDDFLSSDLDADLELSFASTMSLNSPPRNPADLTPENENPNHVPMDISPAPPRIVVSTSQVSAFAKPLTGRPRAFTSGARLFGRDVSNDTSSVASFQSSAKSTGTGGAAKRLQRSALPLEWMGHGQQDTGFSQPRNVPPSPATSDAMDIDSSFVHVPSTSAPDSDGPLSAAPTITAFNIGNDALLSSPVPASAAPTVTQFTNLFYDVPAHDISSDMPEGFEHMPHESEISQSIDSPYQPFPKKRRSSPAPHPVRRAVLEQEASLDSSPAPLSPVVLKMERIANSQMLKKPMLSGLGAPLELNANKKRPRRPALSAMVAPGEGPISQPRSAYPSTSAAAQGDKENRGLQVPVNVQHVMPPVRRAFSAMLPPSLMEQSMSSEEGASFGNESAEMSSPAQAYARRQQVKTIRRCDGTDDFRPITGATALVRRDTEVMMRSLRRSESREDRVSENIERDTPRSKYLSASSGLKGFGDNEAHGKILPCHRVREDGLMRITTNTLDDLLDGRYNSHIESFHVIDCRFDYEYYGGHVPGAININTTTGVEDFLLGSDVYKPTPSISGDSSRKTILVFHCEFSAKRAPTFAKHLRSKDRSVNNHVYPRIHYPEVYILEGGYNQYYQDSADRCEPRGYVQMDDPHYAASRKEDLDQFRKGKFGRTKSYAYGDGKLVSALSQQSKRNTAPSSGGTSALFAAANAARTRRGGLGNTGLQALAEDGSASHHSEDEDTDIGDSPCPPPSKTTTYRGMKIGRLSRAETYDATRLATGY</sequence>
<dbReference type="Gene3D" id="3.40.250.10">
    <property type="entry name" value="Rhodanese-like domain"/>
    <property type="match status" value="1"/>
</dbReference>
<evidence type="ECO:0000256" key="10">
    <source>
        <dbReference type="SAM" id="MobiDB-lite"/>
    </source>
</evidence>
<dbReference type="GO" id="GO:0051301">
    <property type="term" value="P:cell division"/>
    <property type="evidence" value="ECO:0007669"/>
    <property type="project" value="UniProtKB-KW"/>
</dbReference>
<dbReference type="GO" id="GO:0010971">
    <property type="term" value="P:positive regulation of G2/M transition of mitotic cell cycle"/>
    <property type="evidence" value="ECO:0007669"/>
    <property type="project" value="TreeGrafter"/>
</dbReference>
<dbReference type="FunFam" id="3.40.250.10:FF:000021">
    <property type="entry name" value="M-phase inducer phosphatase cdc-25.2"/>
    <property type="match status" value="1"/>
</dbReference>
<keyword evidence="5" id="KW-0378">Hydrolase</keyword>
<feature type="region of interest" description="Disordered" evidence="10">
    <location>
        <begin position="1"/>
        <end position="29"/>
    </location>
</feature>
<evidence type="ECO:0000256" key="9">
    <source>
        <dbReference type="ARBA" id="ARBA00067190"/>
    </source>
</evidence>
<dbReference type="GO" id="GO:0005634">
    <property type="term" value="C:nucleus"/>
    <property type="evidence" value="ECO:0007669"/>
    <property type="project" value="TreeGrafter"/>
</dbReference>
<evidence type="ECO:0000259" key="11">
    <source>
        <dbReference type="PROSITE" id="PS50206"/>
    </source>
</evidence>
<dbReference type="InterPro" id="IPR036873">
    <property type="entry name" value="Rhodanese-like_dom_sf"/>
</dbReference>
<dbReference type="CDD" id="cd01530">
    <property type="entry name" value="Cdc25"/>
    <property type="match status" value="1"/>
</dbReference>
<dbReference type="EC" id="3.1.3.48" evidence="2"/>
<dbReference type="InterPro" id="IPR000751">
    <property type="entry name" value="MPI_Phosphatase"/>
</dbReference>
<dbReference type="InParanoid" id="J4H531"/>
<evidence type="ECO:0000313" key="12">
    <source>
        <dbReference type="EMBL" id="CCM06029.1"/>
    </source>
</evidence>
<evidence type="ECO:0000256" key="7">
    <source>
        <dbReference type="ARBA" id="ARBA00023306"/>
    </source>
</evidence>
<dbReference type="PROSITE" id="PS00380">
    <property type="entry name" value="RHODANESE_1"/>
    <property type="match status" value="1"/>
</dbReference>
<feature type="domain" description="Rhodanese" evidence="11">
    <location>
        <begin position="582"/>
        <end position="697"/>
    </location>
</feature>
<dbReference type="InterPro" id="IPR001763">
    <property type="entry name" value="Rhodanese-like_dom"/>
</dbReference>
<dbReference type="GO" id="GO:0004725">
    <property type="term" value="F:protein tyrosine phosphatase activity"/>
    <property type="evidence" value="ECO:0007669"/>
    <property type="project" value="UniProtKB-EC"/>
</dbReference>
<evidence type="ECO:0000256" key="1">
    <source>
        <dbReference type="ARBA" id="ARBA00011065"/>
    </source>
</evidence>
<dbReference type="PROSITE" id="PS50206">
    <property type="entry name" value="RHODANESE_3"/>
    <property type="match status" value="1"/>
</dbReference>
<dbReference type="Pfam" id="PF00581">
    <property type="entry name" value="Rhodanese"/>
    <property type="match status" value="1"/>
</dbReference>
<name>J4H531_9APHY</name>
<dbReference type="PANTHER" id="PTHR10828">
    <property type="entry name" value="M-PHASE INDUCER PHOSPHATASE DUAL SPECIFICITY PHOSPHATASE CDC25"/>
    <property type="match status" value="1"/>
</dbReference>
<evidence type="ECO:0000256" key="4">
    <source>
        <dbReference type="ARBA" id="ARBA00022776"/>
    </source>
</evidence>
<dbReference type="GO" id="GO:0000086">
    <property type="term" value="P:G2/M transition of mitotic cell cycle"/>
    <property type="evidence" value="ECO:0007669"/>
    <property type="project" value="TreeGrafter"/>
</dbReference>
<feature type="region of interest" description="Disordered" evidence="10">
    <location>
        <begin position="509"/>
        <end position="530"/>
    </location>
</feature>
<evidence type="ECO:0000256" key="3">
    <source>
        <dbReference type="ARBA" id="ARBA00022618"/>
    </source>
</evidence>
<dbReference type="STRING" id="599839.J4H531"/>
<dbReference type="EMBL" id="HE797221">
    <property type="protein sequence ID" value="CCM06029.1"/>
    <property type="molecule type" value="Genomic_DNA"/>
</dbReference>
<feature type="region of interest" description="Disordered" evidence="10">
    <location>
        <begin position="293"/>
        <end position="324"/>
    </location>
</feature>